<dbReference type="EMBL" id="MU003496">
    <property type="protein sequence ID" value="KAF2475242.1"/>
    <property type="molecule type" value="Genomic_DNA"/>
</dbReference>
<proteinExistence type="predicted"/>
<dbReference type="Proteomes" id="UP000799755">
    <property type="component" value="Unassembled WGS sequence"/>
</dbReference>
<organism evidence="1 2">
    <name type="scientific">Lindgomyces ingoldianus</name>
    <dbReference type="NCBI Taxonomy" id="673940"/>
    <lineage>
        <taxon>Eukaryota</taxon>
        <taxon>Fungi</taxon>
        <taxon>Dikarya</taxon>
        <taxon>Ascomycota</taxon>
        <taxon>Pezizomycotina</taxon>
        <taxon>Dothideomycetes</taxon>
        <taxon>Pleosporomycetidae</taxon>
        <taxon>Pleosporales</taxon>
        <taxon>Lindgomycetaceae</taxon>
        <taxon>Lindgomyces</taxon>
    </lineage>
</organism>
<keyword evidence="2" id="KW-1185">Reference proteome</keyword>
<comment type="caution">
    <text evidence="1">The sequence shown here is derived from an EMBL/GenBank/DDBJ whole genome shotgun (WGS) entry which is preliminary data.</text>
</comment>
<sequence>MRPAFQARSQLILRGSRNVSTLPGNPHIYVFKHPNELNKSLLSLLPTDPPTPALAIGTASALPPTPDTFTENHKFLGVLQSVFHSYAAHDPEVKHQAAVFASPSGFHLGGASGEGAGGAIQQGGMGGANRGGWIHVSDSRNPPDWGRIAWPEDIFGSLEVDGEGRFVADGGNYQASGTYRIVTREGILGIPPFLREKLVQRLRELEGQMKNK</sequence>
<evidence type="ECO:0000313" key="1">
    <source>
        <dbReference type="EMBL" id="KAF2475242.1"/>
    </source>
</evidence>
<gene>
    <name evidence="1" type="ORF">BDR25DRAFT_213652</name>
</gene>
<reference evidence="1" key="1">
    <citation type="journal article" date="2020" name="Stud. Mycol.">
        <title>101 Dothideomycetes genomes: a test case for predicting lifestyles and emergence of pathogens.</title>
        <authorList>
            <person name="Haridas S."/>
            <person name="Albert R."/>
            <person name="Binder M."/>
            <person name="Bloem J."/>
            <person name="Labutti K."/>
            <person name="Salamov A."/>
            <person name="Andreopoulos B."/>
            <person name="Baker S."/>
            <person name="Barry K."/>
            <person name="Bills G."/>
            <person name="Bluhm B."/>
            <person name="Cannon C."/>
            <person name="Castanera R."/>
            <person name="Culley D."/>
            <person name="Daum C."/>
            <person name="Ezra D."/>
            <person name="Gonzalez J."/>
            <person name="Henrissat B."/>
            <person name="Kuo A."/>
            <person name="Liang C."/>
            <person name="Lipzen A."/>
            <person name="Lutzoni F."/>
            <person name="Magnuson J."/>
            <person name="Mondo S."/>
            <person name="Nolan M."/>
            <person name="Ohm R."/>
            <person name="Pangilinan J."/>
            <person name="Park H.-J."/>
            <person name="Ramirez L."/>
            <person name="Alfaro M."/>
            <person name="Sun H."/>
            <person name="Tritt A."/>
            <person name="Yoshinaga Y."/>
            <person name="Zwiers L.-H."/>
            <person name="Turgeon B."/>
            <person name="Goodwin S."/>
            <person name="Spatafora J."/>
            <person name="Crous P."/>
            <person name="Grigoriev I."/>
        </authorList>
    </citation>
    <scope>NUCLEOTIDE SEQUENCE</scope>
    <source>
        <strain evidence="1">ATCC 200398</strain>
    </source>
</reference>
<evidence type="ECO:0000313" key="2">
    <source>
        <dbReference type="Proteomes" id="UP000799755"/>
    </source>
</evidence>
<protein>
    <submittedName>
        <fullName evidence="1">Uncharacterized protein</fullName>
    </submittedName>
</protein>
<accession>A0ACB6R9N9</accession>
<name>A0ACB6R9N9_9PLEO</name>